<dbReference type="InterPro" id="IPR050468">
    <property type="entry name" value="Cuticle_Struct_Prot"/>
</dbReference>
<evidence type="ECO:0000256" key="3">
    <source>
        <dbReference type="PROSITE-ProRule" id="PRU00497"/>
    </source>
</evidence>
<dbReference type="InterPro" id="IPR031311">
    <property type="entry name" value="CHIT_BIND_RR_consensus"/>
</dbReference>
<sequence length="275" mass="28965">MKLFILLAAVAVCNAAKLDKTYLPPHAQSSGGSGGFLQAPGLDARQGLNPFGANPFGPAGNGAPAYSQSAYEVASRAERPRAALERNAAILRQDNSNDGERYSYAYETENGIYAEENGVATNGVEAQGGFAYTGDDGQLYSIKYTADQNGFVPQGDHLPTPPPVPEEILKALEQNARDEAAGIYDDGSYSAAKYGDIMNARANGYAYPTGSGFSPVDAQDSVSVNAAPRAPARYSAPAAAQTQASFGVQKAYLPPLASQRAAGRQSYNPRTGYRY</sequence>
<reference evidence="5" key="1">
    <citation type="journal article" date="2016" name="Insect Biochem. Mol. Biol.">
        <title>Multifaceted biological insights from a draft genome sequence of the tobacco hornworm moth, Manduca sexta.</title>
        <authorList>
            <person name="Kanost M.R."/>
            <person name="Arrese E.L."/>
            <person name="Cao X."/>
            <person name="Chen Y.R."/>
            <person name="Chellapilla S."/>
            <person name="Goldsmith M.R."/>
            <person name="Grosse-Wilde E."/>
            <person name="Heckel D.G."/>
            <person name="Herndon N."/>
            <person name="Jiang H."/>
            <person name="Papanicolaou A."/>
            <person name="Qu J."/>
            <person name="Soulages J.L."/>
            <person name="Vogel H."/>
            <person name="Walters J."/>
            <person name="Waterhouse R.M."/>
            <person name="Ahn S.J."/>
            <person name="Almeida F.C."/>
            <person name="An C."/>
            <person name="Aqrawi P."/>
            <person name="Bretschneider A."/>
            <person name="Bryant W.B."/>
            <person name="Bucks S."/>
            <person name="Chao H."/>
            <person name="Chevignon G."/>
            <person name="Christen J.M."/>
            <person name="Clarke D.F."/>
            <person name="Dittmer N.T."/>
            <person name="Ferguson L.C.F."/>
            <person name="Garavelou S."/>
            <person name="Gordon K.H.J."/>
            <person name="Gunaratna R.T."/>
            <person name="Han Y."/>
            <person name="Hauser F."/>
            <person name="He Y."/>
            <person name="Heidel-Fischer H."/>
            <person name="Hirsh A."/>
            <person name="Hu Y."/>
            <person name="Jiang H."/>
            <person name="Kalra D."/>
            <person name="Klinner C."/>
            <person name="Konig C."/>
            <person name="Kovar C."/>
            <person name="Kroll A.R."/>
            <person name="Kuwar S.S."/>
            <person name="Lee S.L."/>
            <person name="Lehman R."/>
            <person name="Li K."/>
            <person name="Li Z."/>
            <person name="Liang H."/>
            <person name="Lovelace S."/>
            <person name="Lu Z."/>
            <person name="Mansfield J.H."/>
            <person name="McCulloch K.J."/>
            <person name="Mathew T."/>
            <person name="Morton B."/>
            <person name="Muzny D.M."/>
            <person name="Neunemann D."/>
            <person name="Ongeri F."/>
            <person name="Pauchet Y."/>
            <person name="Pu L.L."/>
            <person name="Pyrousis I."/>
            <person name="Rao X.J."/>
            <person name="Redding A."/>
            <person name="Roesel C."/>
            <person name="Sanchez-Gracia A."/>
            <person name="Schaack S."/>
            <person name="Shukla A."/>
            <person name="Tetreau G."/>
            <person name="Wang Y."/>
            <person name="Xiong G.H."/>
            <person name="Traut W."/>
            <person name="Walsh T.K."/>
            <person name="Worley K.C."/>
            <person name="Wu D."/>
            <person name="Wu W."/>
            <person name="Wu Y.Q."/>
            <person name="Zhang X."/>
            <person name="Zou Z."/>
            <person name="Zucker H."/>
            <person name="Briscoe A.D."/>
            <person name="Burmester T."/>
            <person name="Clem R.J."/>
            <person name="Feyereisen R."/>
            <person name="Grimmelikhuijzen C.J.P."/>
            <person name="Hamodrakas S.J."/>
            <person name="Hansson B.S."/>
            <person name="Huguet E."/>
            <person name="Jermiin L.S."/>
            <person name="Lan Q."/>
            <person name="Lehman H.K."/>
            <person name="Lorenzen M."/>
            <person name="Merzendorfer H."/>
            <person name="Michalopoulos I."/>
            <person name="Morton D.B."/>
            <person name="Muthukrishnan S."/>
            <person name="Oakeshott J.G."/>
            <person name="Palmer W."/>
            <person name="Park Y."/>
            <person name="Passarelli A.L."/>
            <person name="Rozas J."/>
            <person name="Schwartz L.M."/>
            <person name="Smith W."/>
            <person name="Southgate A."/>
            <person name="Vilcinskas A."/>
            <person name="Vogt R."/>
            <person name="Wang P."/>
            <person name="Werren J."/>
            <person name="Yu X.Q."/>
            <person name="Zhou J.J."/>
            <person name="Brown S.J."/>
            <person name="Scherer S.E."/>
            <person name="Richards S."/>
            <person name="Blissard G.W."/>
        </authorList>
    </citation>
    <scope>NUCLEOTIDE SEQUENCE</scope>
</reference>
<keyword evidence="2 4" id="KW-0732">Signal</keyword>
<keyword evidence="6" id="KW-1185">Reference proteome</keyword>
<evidence type="ECO:0000256" key="4">
    <source>
        <dbReference type="SAM" id="SignalP"/>
    </source>
</evidence>
<organism evidence="5 6">
    <name type="scientific">Manduca sexta</name>
    <name type="common">Tobacco hawkmoth</name>
    <name type="synonym">Tobacco hornworm</name>
    <dbReference type="NCBI Taxonomy" id="7130"/>
    <lineage>
        <taxon>Eukaryota</taxon>
        <taxon>Metazoa</taxon>
        <taxon>Ecdysozoa</taxon>
        <taxon>Arthropoda</taxon>
        <taxon>Hexapoda</taxon>
        <taxon>Insecta</taxon>
        <taxon>Pterygota</taxon>
        <taxon>Neoptera</taxon>
        <taxon>Endopterygota</taxon>
        <taxon>Lepidoptera</taxon>
        <taxon>Glossata</taxon>
        <taxon>Ditrysia</taxon>
        <taxon>Bombycoidea</taxon>
        <taxon>Sphingidae</taxon>
        <taxon>Sphinginae</taxon>
        <taxon>Sphingini</taxon>
        <taxon>Manduca</taxon>
    </lineage>
</organism>
<evidence type="ECO:0000313" key="6">
    <source>
        <dbReference type="Proteomes" id="UP000791440"/>
    </source>
</evidence>
<dbReference type="PANTHER" id="PTHR10380:SF241">
    <property type="entry name" value="CUTICULAR PROTEIN 47EG-RELATED"/>
    <property type="match status" value="1"/>
</dbReference>
<dbReference type="Pfam" id="PF00379">
    <property type="entry name" value="Chitin_bind_4"/>
    <property type="match status" value="1"/>
</dbReference>
<evidence type="ECO:0000256" key="2">
    <source>
        <dbReference type="ARBA" id="ARBA00022729"/>
    </source>
</evidence>
<dbReference type="Proteomes" id="UP000791440">
    <property type="component" value="Unassembled WGS sequence"/>
</dbReference>
<feature type="signal peptide" evidence="4">
    <location>
        <begin position="1"/>
        <end position="15"/>
    </location>
</feature>
<evidence type="ECO:0000256" key="1">
    <source>
        <dbReference type="ARBA" id="ARBA00022460"/>
    </source>
</evidence>
<dbReference type="PROSITE" id="PS00233">
    <property type="entry name" value="CHIT_BIND_RR_1"/>
    <property type="match status" value="1"/>
</dbReference>
<dbReference type="EMBL" id="JH668502">
    <property type="protein sequence ID" value="KAG6455976.1"/>
    <property type="molecule type" value="Genomic_DNA"/>
</dbReference>
<feature type="chain" id="PRO_5038276821" evidence="4">
    <location>
        <begin position="16"/>
        <end position="275"/>
    </location>
</feature>
<keyword evidence="1 3" id="KW-0193">Cuticle</keyword>
<proteinExistence type="predicted"/>
<dbReference type="PROSITE" id="PS51155">
    <property type="entry name" value="CHIT_BIND_RR_2"/>
    <property type="match status" value="1"/>
</dbReference>
<evidence type="ECO:0000313" key="5">
    <source>
        <dbReference type="EMBL" id="KAG6455975.1"/>
    </source>
</evidence>
<dbReference type="InterPro" id="IPR000618">
    <property type="entry name" value="Insect_cuticle"/>
</dbReference>
<dbReference type="GO" id="GO:0008010">
    <property type="term" value="F:structural constituent of chitin-based larval cuticle"/>
    <property type="evidence" value="ECO:0007669"/>
    <property type="project" value="TreeGrafter"/>
</dbReference>
<accession>A0A922CQQ8</accession>
<dbReference type="EMBL" id="JH668502">
    <property type="protein sequence ID" value="KAG6455975.1"/>
    <property type="molecule type" value="Genomic_DNA"/>
</dbReference>
<name>A0A922CQQ8_MANSE</name>
<comment type="caution">
    <text evidence="5">The sequence shown here is derived from an EMBL/GenBank/DDBJ whole genome shotgun (WGS) entry which is preliminary data.</text>
</comment>
<gene>
    <name evidence="5" type="ORF">O3G_MSEX009494</name>
</gene>
<dbReference type="PANTHER" id="PTHR10380">
    <property type="entry name" value="CUTICLE PROTEIN"/>
    <property type="match status" value="1"/>
</dbReference>
<reference evidence="5" key="2">
    <citation type="submission" date="2020-12" db="EMBL/GenBank/DDBJ databases">
        <authorList>
            <person name="Kanost M."/>
        </authorList>
    </citation>
    <scope>NUCLEOTIDE SEQUENCE</scope>
</reference>
<protein>
    <submittedName>
        <fullName evidence="5">Uncharacterized protein</fullName>
    </submittedName>
</protein>
<dbReference type="GO" id="GO:0062129">
    <property type="term" value="C:chitin-based extracellular matrix"/>
    <property type="evidence" value="ECO:0007669"/>
    <property type="project" value="TreeGrafter"/>
</dbReference>
<dbReference type="AlphaFoldDB" id="A0A922CQQ8"/>